<dbReference type="GO" id="GO:0009060">
    <property type="term" value="P:aerobic respiration"/>
    <property type="evidence" value="ECO:0007669"/>
    <property type="project" value="TreeGrafter"/>
</dbReference>
<dbReference type="InterPro" id="IPR018086">
    <property type="entry name" value="NADH_UbQ_OxRdtase_su1_CS"/>
</dbReference>
<dbReference type="PANTHER" id="PTHR11432:SF3">
    <property type="entry name" value="NADH-UBIQUINONE OXIDOREDUCTASE CHAIN 1"/>
    <property type="match status" value="1"/>
</dbReference>
<feature type="non-terminal residue" evidence="15">
    <location>
        <position position="1"/>
    </location>
</feature>
<dbReference type="STRING" id="597456.A0A0L7QK78"/>
<evidence type="ECO:0000256" key="8">
    <source>
        <dbReference type="ARBA" id="ARBA00022989"/>
    </source>
</evidence>
<evidence type="ECO:0000256" key="10">
    <source>
        <dbReference type="ARBA" id="ARBA00023128"/>
    </source>
</evidence>
<dbReference type="Proteomes" id="UP000053825">
    <property type="component" value="Unassembled WGS sequence"/>
</dbReference>
<evidence type="ECO:0000256" key="9">
    <source>
        <dbReference type="ARBA" id="ARBA00023075"/>
    </source>
</evidence>
<evidence type="ECO:0000256" key="13">
    <source>
        <dbReference type="RuleBase" id="RU000471"/>
    </source>
</evidence>
<keyword evidence="5" id="KW-0813">Transport</keyword>
<accession>A0A0L7QK78</accession>
<evidence type="ECO:0000313" key="16">
    <source>
        <dbReference type="Proteomes" id="UP000053825"/>
    </source>
</evidence>
<dbReference type="InterPro" id="IPR001694">
    <property type="entry name" value="NADH_UbQ_OxRdtase_su1/FPO"/>
</dbReference>
<keyword evidence="7" id="KW-0999">Mitochondrion inner membrane</keyword>
<keyword evidence="9 15" id="KW-0830">Ubiquinone</keyword>
<evidence type="ECO:0000256" key="2">
    <source>
        <dbReference type="ARBA" id="ARBA00004448"/>
    </source>
</evidence>
<comment type="similarity">
    <text evidence="3 13">Belongs to the complex I subunit 1 family.</text>
</comment>
<comment type="function">
    <text evidence="1">Core subunit of the mitochondrial membrane respiratory chain NADH dehydrogenase (Complex I) that is believed to belong to the minimal assembly required for catalysis. Complex I functions in the transfer of electrons from NADH to the respiratory chain. The immediate electron acceptor for the enzyme is believed to be ubiquinone.</text>
</comment>
<keyword evidence="16" id="KW-1185">Reference proteome</keyword>
<dbReference type="Pfam" id="PF00146">
    <property type="entry name" value="NADHdh"/>
    <property type="match status" value="1"/>
</dbReference>
<protein>
    <recommendedName>
        <fullName evidence="4">NADH-ubiquinone oxidoreductase chain 1</fullName>
    </recommendedName>
    <alternativeName>
        <fullName evidence="12">NADH dehydrogenase subunit 1</fullName>
    </alternativeName>
</protein>
<evidence type="ECO:0000256" key="4">
    <source>
        <dbReference type="ARBA" id="ARBA00021009"/>
    </source>
</evidence>
<dbReference type="GO" id="GO:0003954">
    <property type="term" value="F:NADH dehydrogenase activity"/>
    <property type="evidence" value="ECO:0007669"/>
    <property type="project" value="TreeGrafter"/>
</dbReference>
<gene>
    <name evidence="15" type="ORF">WH47_11765</name>
</gene>
<dbReference type="OrthoDB" id="7700622at2759"/>
<keyword evidence="13" id="KW-0520">NAD</keyword>
<proteinExistence type="inferred from homology"/>
<evidence type="ECO:0000256" key="3">
    <source>
        <dbReference type="ARBA" id="ARBA00010535"/>
    </source>
</evidence>
<feature type="transmembrane region" description="Helical" evidence="14">
    <location>
        <begin position="52"/>
        <end position="71"/>
    </location>
</feature>
<feature type="transmembrane region" description="Helical" evidence="14">
    <location>
        <begin position="124"/>
        <end position="143"/>
    </location>
</feature>
<evidence type="ECO:0000256" key="11">
    <source>
        <dbReference type="ARBA" id="ARBA00023136"/>
    </source>
</evidence>
<comment type="subcellular location">
    <subcellularLocation>
        <location evidence="2 13">Mitochondrion inner membrane</location>
        <topology evidence="2 13">Multi-pass membrane protein</topology>
    </subcellularLocation>
</comment>
<sequence>ISKNKYALIGSVRSIAQIISFEIRLFLIIFIFIILTERFSLKDLEKLQGNNISLFILTSPIYIIFFTRILIELNRTPFDLIEGESELVSGFNVEYYRRFFVLIFLSEYSRIVFIRFIITIFFFNYSINSIIFYIILTFHILIIL</sequence>
<feature type="transmembrane region" description="Helical" evidence="14">
    <location>
        <begin position="21"/>
        <end position="40"/>
    </location>
</feature>
<evidence type="ECO:0000256" key="12">
    <source>
        <dbReference type="ARBA" id="ARBA00031024"/>
    </source>
</evidence>
<keyword evidence="8 14" id="KW-1133">Transmembrane helix</keyword>
<reference evidence="15 16" key="1">
    <citation type="submission" date="2015-07" db="EMBL/GenBank/DDBJ databases">
        <title>The genome of Habropoda laboriosa.</title>
        <authorList>
            <person name="Pan H."/>
            <person name="Kapheim K."/>
        </authorList>
    </citation>
    <scope>NUCLEOTIDE SEQUENCE [LARGE SCALE GENOMIC DNA]</scope>
    <source>
        <strain evidence="15">0110345459</strain>
    </source>
</reference>
<keyword evidence="10" id="KW-0496">Mitochondrion</keyword>
<evidence type="ECO:0000256" key="1">
    <source>
        <dbReference type="ARBA" id="ARBA00003257"/>
    </source>
</evidence>
<evidence type="ECO:0000313" key="15">
    <source>
        <dbReference type="EMBL" id="KOC59033.1"/>
    </source>
</evidence>
<dbReference type="GO" id="GO:0005743">
    <property type="term" value="C:mitochondrial inner membrane"/>
    <property type="evidence" value="ECO:0007669"/>
    <property type="project" value="UniProtKB-SubCell"/>
</dbReference>
<organism evidence="15 16">
    <name type="scientific">Habropoda laboriosa</name>
    <dbReference type="NCBI Taxonomy" id="597456"/>
    <lineage>
        <taxon>Eukaryota</taxon>
        <taxon>Metazoa</taxon>
        <taxon>Ecdysozoa</taxon>
        <taxon>Arthropoda</taxon>
        <taxon>Hexapoda</taxon>
        <taxon>Insecta</taxon>
        <taxon>Pterygota</taxon>
        <taxon>Neoptera</taxon>
        <taxon>Endopterygota</taxon>
        <taxon>Hymenoptera</taxon>
        <taxon>Apocrita</taxon>
        <taxon>Aculeata</taxon>
        <taxon>Apoidea</taxon>
        <taxon>Anthophila</taxon>
        <taxon>Apidae</taxon>
        <taxon>Habropoda</taxon>
    </lineage>
</organism>
<evidence type="ECO:0000256" key="6">
    <source>
        <dbReference type="ARBA" id="ARBA00022692"/>
    </source>
</evidence>
<feature type="transmembrane region" description="Helical" evidence="14">
    <location>
        <begin position="99"/>
        <end position="118"/>
    </location>
</feature>
<evidence type="ECO:0000256" key="7">
    <source>
        <dbReference type="ARBA" id="ARBA00022792"/>
    </source>
</evidence>
<dbReference type="EMBL" id="KQ414963">
    <property type="protein sequence ID" value="KOC59033.1"/>
    <property type="molecule type" value="Genomic_DNA"/>
</dbReference>
<dbReference type="AlphaFoldDB" id="A0A0L7QK78"/>
<name>A0A0L7QK78_9HYME</name>
<evidence type="ECO:0000256" key="14">
    <source>
        <dbReference type="SAM" id="Phobius"/>
    </source>
</evidence>
<keyword evidence="11 14" id="KW-0472">Membrane</keyword>
<dbReference type="PANTHER" id="PTHR11432">
    <property type="entry name" value="NADH DEHYDROGENASE SUBUNIT 1"/>
    <property type="match status" value="1"/>
</dbReference>
<dbReference type="PROSITE" id="PS00668">
    <property type="entry name" value="COMPLEX1_ND1_2"/>
    <property type="match status" value="1"/>
</dbReference>
<evidence type="ECO:0000256" key="5">
    <source>
        <dbReference type="ARBA" id="ARBA00022448"/>
    </source>
</evidence>
<keyword evidence="6 13" id="KW-0812">Transmembrane</keyword>